<evidence type="ECO:0000313" key="2">
    <source>
        <dbReference type="Proteomes" id="UP000242447"/>
    </source>
</evidence>
<evidence type="ECO:0000313" key="1">
    <source>
        <dbReference type="EMBL" id="ARO14673.1"/>
    </source>
</evidence>
<dbReference type="EMBL" id="CP019937">
    <property type="protein sequence ID" value="ARO14673.1"/>
    <property type="molecule type" value="Genomic_DNA"/>
</dbReference>
<dbReference type="PANTHER" id="PTHR33973">
    <property type="entry name" value="OS07G0153300 PROTEIN"/>
    <property type="match status" value="1"/>
</dbReference>
<dbReference type="KEGG" id="kro:BVG79_01327"/>
<proteinExistence type="predicted"/>
<gene>
    <name evidence="1" type="ORF">BVG79_01327</name>
</gene>
<name>A0A1W6NZV2_9RHOB</name>
<organism evidence="1 2">
    <name type="scientific">Ketogulonicigenium robustum</name>
    <dbReference type="NCBI Taxonomy" id="92947"/>
    <lineage>
        <taxon>Bacteria</taxon>
        <taxon>Pseudomonadati</taxon>
        <taxon>Pseudomonadota</taxon>
        <taxon>Alphaproteobacteria</taxon>
        <taxon>Rhodobacterales</taxon>
        <taxon>Roseobacteraceae</taxon>
        <taxon>Ketogulonicigenium</taxon>
    </lineage>
</organism>
<sequence>MLHLPTDVGHARRGPLQHRFRYHVDYLLFAPEATLKRPRLFGRNRLNLFSFYDADHGGARGNGSGADWAWDQFAAAGLPKRAGLVMALLTQPRFLGYWFNPVSFWMVIEGDTLRAVIAEVNNTFGQRHSYICHRPAFAPIAARDQIAAQKVFHVSPFQDVRGAYFFNFSLHPDRLAIRIQQIDGENGLDAAMTGRFRPLTSRGIAAAAARRPGGALRVSVLIIWQALKLRLKGAAWRNLPPPPSNEISK</sequence>
<reference evidence="1 2" key="1">
    <citation type="submission" date="2017-02" db="EMBL/GenBank/DDBJ databases">
        <title>Ketogulonicigenium robustum SPU B003 Genome sequencing and assembly.</title>
        <authorList>
            <person name="Li Y."/>
            <person name="Liu L."/>
            <person name="Wang C."/>
            <person name="Zhang M."/>
            <person name="Zhang T."/>
            <person name="Zhang Y."/>
        </authorList>
    </citation>
    <scope>NUCLEOTIDE SEQUENCE [LARGE SCALE GENOMIC DNA]</scope>
    <source>
        <strain evidence="1 2">SPU_B003</strain>
    </source>
</reference>
<dbReference type="InterPro" id="IPR010775">
    <property type="entry name" value="DUF1365"/>
</dbReference>
<dbReference type="Pfam" id="PF07103">
    <property type="entry name" value="DUF1365"/>
    <property type="match status" value="1"/>
</dbReference>
<accession>A0A1W6NZV2</accession>
<dbReference type="AlphaFoldDB" id="A0A1W6NZV2"/>
<dbReference type="Proteomes" id="UP000242447">
    <property type="component" value="Chromosome"/>
</dbReference>
<dbReference type="PANTHER" id="PTHR33973:SF4">
    <property type="entry name" value="OS07G0153300 PROTEIN"/>
    <property type="match status" value="1"/>
</dbReference>
<protein>
    <submittedName>
        <fullName evidence="1">Cyclopropane/cyclopropene fatty acid synthesis protein</fullName>
    </submittedName>
</protein>
<keyword evidence="2" id="KW-1185">Reference proteome</keyword>
<dbReference type="STRING" id="92947.BVG79_01327"/>